<evidence type="ECO:0000313" key="4">
    <source>
        <dbReference type="Proteomes" id="UP000186698"/>
    </source>
</evidence>
<dbReference type="AlphaFoldDB" id="Q66JA2"/>
<feature type="coiled-coil region" evidence="1">
    <location>
        <begin position="272"/>
        <end position="341"/>
    </location>
</feature>
<reference evidence="3" key="2">
    <citation type="submission" date="2004-08" db="EMBL/GenBank/DDBJ databases">
        <authorList>
            <consortium name="NIH - Xenopus Gene Collection (XGC) project"/>
        </authorList>
    </citation>
    <scope>NUCLEOTIDE SEQUENCE [LARGE SCALE MRNA]</scope>
    <source>
        <tissue evidence="3">Embryo</tissue>
    </source>
</reference>
<feature type="compositionally biased region" description="Polar residues" evidence="2">
    <location>
        <begin position="123"/>
        <end position="138"/>
    </location>
</feature>
<evidence type="ECO:0000313" key="6">
    <source>
        <dbReference type="Xenbase" id="XB-GENE-987163"/>
    </source>
</evidence>
<dbReference type="Proteomes" id="UP000186698">
    <property type="component" value="Chromosome 3L"/>
</dbReference>
<evidence type="ECO:0000313" key="3">
    <source>
        <dbReference type="EMBL" id="AAH81004.1"/>
    </source>
</evidence>
<evidence type="ECO:0000313" key="5">
    <source>
        <dbReference type="RefSeq" id="NP_001087619.1"/>
    </source>
</evidence>
<dbReference type="KEGG" id="xla:447443"/>
<evidence type="ECO:0000256" key="2">
    <source>
        <dbReference type="SAM" id="MobiDB-lite"/>
    </source>
</evidence>
<reference evidence="5" key="3">
    <citation type="submission" date="2025-04" db="UniProtKB">
        <authorList>
            <consortium name="RefSeq"/>
        </authorList>
    </citation>
    <scope>IDENTIFICATION</scope>
</reference>
<feature type="region of interest" description="Disordered" evidence="2">
    <location>
        <begin position="84"/>
        <end position="204"/>
    </location>
</feature>
<dbReference type="DNASU" id="447443"/>
<dbReference type="EMBL" id="BC081004">
    <property type="protein sequence ID" value="AAH81004.1"/>
    <property type="molecule type" value="mRNA"/>
</dbReference>
<evidence type="ECO:0000256" key="1">
    <source>
        <dbReference type="SAM" id="Coils"/>
    </source>
</evidence>
<reference evidence="5" key="1">
    <citation type="journal article" date="2002" name="Dev. Dyn.">
        <title>Genetic and genomic tools for Xenopus research: The NIH Xenopus initiative.</title>
        <authorList>
            <person name="Klein S.L."/>
            <person name="Strausberg R.L."/>
            <person name="Wagner L."/>
            <person name="Pontius J."/>
            <person name="Clifton S.W."/>
            <person name="Richardson P."/>
        </authorList>
    </citation>
    <scope>NUCLEOTIDE SEQUENCE</scope>
</reference>
<keyword evidence="4" id="KW-1185">Reference proteome</keyword>
<feature type="region of interest" description="Disordered" evidence="2">
    <location>
        <begin position="228"/>
        <end position="247"/>
    </location>
</feature>
<gene>
    <name evidence="5 6" type="primary">pawr.L</name>
    <name evidence="3" type="synonym">MGC81382</name>
    <name evidence="5" type="synonym">par-4</name>
    <name evidence="5" type="synonym">par4</name>
    <name evidence="5" type="synonym">pawr</name>
</gene>
<dbReference type="AGR" id="Xenbase:XB-GENE-987163"/>
<dbReference type="Bgee" id="447443">
    <property type="expression patterns" value="Expressed in gastrula and 19 other cell types or tissues"/>
</dbReference>
<organism evidence="3">
    <name type="scientific">Xenopus laevis</name>
    <name type="common">African clawed frog</name>
    <dbReference type="NCBI Taxonomy" id="8355"/>
    <lineage>
        <taxon>Eukaryota</taxon>
        <taxon>Metazoa</taxon>
        <taxon>Chordata</taxon>
        <taxon>Craniata</taxon>
        <taxon>Vertebrata</taxon>
        <taxon>Euteleostomi</taxon>
        <taxon>Amphibia</taxon>
        <taxon>Batrachia</taxon>
        <taxon>Anura</taxon>
        <taxon>Pipoidea</taxon>
        <taxon>Pipidae</taxon>
        <taxon>Xenopodinae</taxon>
        <taxon>Xenopus</taxon>
        <taxon>Xenopus</taxon>
    </lineage>
</organism>
<dbReference type="GO" id="GO:0005884">
    <property type="term" value="C:actin filament"/>
    <property type="evidence" value="ECO:0000318"/>
    <property type="project" value="GO_Central"/>
</dbReference>
<dbReference type="PANTHER" id="PTHR15093:SF1">
    <property type="entry name" value="PRKC APOPTOSIS WT1 REGULATOR PROTEIN"/>
    <property type="match status" value="1"/>
</dbReference>
<dbReference type="GO" id="GO:0043065">
    <property type="term" value="P:positive regulation of apoptotic process"/>
    <property type="evidence" value="ECO:0000318"/>
    <property type="project" value="GO_Central"/>
</dbReference>
<accession>Q66JA2</accession>
<dbReference type="OrthoDB" id="6286739at2759"/>
<dbReference type="InterPro" id="IPR026117">
    <property type="entry name" value="Par-4"/>
</dbReference>
<dbReference type="PANTHER" id="PTHR15093">
    <property type="entry name" value="PROSTATE APOPTOSIS RESPONSE PROTEIN PAR-4"/>
    <property type="match status" value="1"/>
</dbReference>
<name>Q66JA2_XENLA</name>
<dbReference type="GO" id="GO:0006915">
    <property type="term" value="P:apoptotic process"/>
    <property type="evidence" value="ECO:0007669"/>
    <property type="project" value="InterPro"/>
</dbReference>
<sequence length="347" mass="38048">MASGGYRSHNPSTSNTTDFLEEWKAKREKMRAKMLANELVLAAAGGGGGGGECGGNDIVNKASSELNNNGNCSAATTNNPVSAAASVFKGPSNKRADEDPIVSSTVMQQKKVPSPVLDGVSAGNVQDESTPPVSQETPTKAKEKKNCSGPSARKGKGQIEKRKLREKRRSTGVVNIPSVESPDEYEDDEAGQKARKGENVVTKQNTLQNESFSLDPSESFLPQETVKTAGSNRYKSNNAPDDDILNHFSRNDRTAFNHLNRETSSSGNSGQDSALERKIEELERDLAQERQEHLRLTKIMQDKEELIHKLTEEIDLLNRDLDDLEDENKQLKQENKTLLKVVGQLTR</sequence>
<feature type="compositionally biased region" description="Polar residues" evidence="2">
    <location>
        <begin position="228"/>
        <end position="239"/>
    </location>
</feature>
<dbReference type="RefSeq" id="NP_001087619.1">
    <property type="nucleotide sequence ID" value="NM_001094150.1"/>
</dbReference>
<dbReference type="CTD" id="447443"/>
<dbReference type="GO" id="GO:0005737">
    <property type="term" value="C:cytoplasm"/>
    <property type="evidence" value="ECO:0000318"/>
    <property type="project" value="GO_Central"/>
</dbReference>
<dbReference type="Xenbase" id="XB-GENE-987163">
    <property type="gene designation" value="pawr.L"/>
</dbReference>
<protein>
    <submittedName>
        <fullName evidence="3">MGC81382 protein</fullName>
    </submittedName>
    <submittedName>
        <fullName evidence="5">PRKC, apoptosis, WT1, regulator L homeolog</fullName>
    </submittedName>
</protein>
<proteinExistence type="evidence at transcript level"/>
<keyword evidence="1" id="KW-0175">Coiled coil</keyword>
<dbReference type="GeneID" id="447443"/>